<name>A0ABU2R7U6_9ACTN</name>
<gene>
    <name evidence="2" type="ORF">RM698_20140</name>
</gene>
<sequence length="120" mass="11984">MPQLQAQASEFGDRETGREEPGQQGLAGARVAEDEEGCAARVVGEEVGGEEGVEVVARGSRTPPVLAGEVPGAGPLSGEAVRGVEVAVPEARRDGSGVLGGGQRFVQEPVGGGGVPGELL</sequence>
<feature type="compositionally biased region" description="Gly residues" evidence="1">
    <location>
        <begin position="110"/>
        <end position="120"/>
    </location>
</feature>
<evidence type="ECO:0000313" key="3">
    <source>
        <dbReference type="Proteomes" id="UP001183610"/>
    </source>
</evidence>
<feature type="region of interest" description="Disordered" evidence="1">
    <location>
        <begin position="93"/>
        <end position="120"/>
    </location>
</feature>
<reference evidence="3" key="1">
    <citation type="submission" date="2023-07" db="EMBL/GenBank/DDBJ databases">
        <title>30 novel species of actinomycetes from the DSMZ collection.</title>
        <authorList>
            <person name="Nouioui I."/>
        </authorList>
    </citation>
    <scope>NUCLEOTIDE SEQUENCE [LARGE SCALE GENOMIC DNA]</scope>
    <source>
        <strain evidence="3">DSM 41979</strain>
    </source>
</reference>
<keyword evidence="3" id="KW-1185">Reference proteome</keyword>
<evidence type="ECO:0000313" key="2">
    <source>
        <dbReference type="EMBL" id="MDT0411345.1"/>
    </source>
</evidence>
<comment type="caution">
    <text evidence="2">The sequence shown here is derived from an EMBL/GenBank/DDBJ whole genome shotgun (WGS) entry which is preliminary data.</text>
</comment>
<dbReference type="RefSeq" id="WP_311651860.1">
    <property type="nucleotide sequence ID" value="NZ_JAVRET010000049.1"/>
</dbReference>
<feature type="region of interest" description="Disordered" evidence="1">
    <location>
        <begin position="1"/>
        <end position="33"/>
    </location>
</feature>
<dbReference type="Proteomes" id="UP001183610">
    <property type="component" value="Unassembled WGS sequence"/>
</dbReference>
<feature type="compositionally biased region" description="Basic and acidic residues" evidence="1">
    <location>
        <begin position="11"/>
        <end position="21"/>
    </location>
</feature>
<evidence type="ECO:0000256" key="1">
    <source>
        <dbReference type="SAM" id="MobiDB-lite"/>
    </source>
</evidence>
<accession>A0ABU2R7U6</accession>
<organism evidence="2 3">
    <name type="scientific">Streptomyces evansiae</name>
    <dbReference type="NCBI Taxonomy" id="3075535"/>
    <lineage>
        <taxon>Bacteria</taxon>
        <taxon>Bacillati</taxon>
        <taxon>Actinomycetota</taxon>
        <taxon>Actinomycetes</taxon>
        <taxon>Kitasatosporales</taxon>
        <taxon>Streptomycetaceae</taxon>
        <taxon>Streptomyces</taxon>
    </lineage>
</organism>
<dbReference type="EMBL" id="JAVRET010000049">
    <property type="protein sequence ID" value="MDT0411345.1"/>
    <property type="molecule type" value="Genomic_DNA"/>
</dbReference>
<proteinExistence type="predicted"/>
<protein>
    <submittedName>
        <fullName evidence="2">Uncharacterized protein</fullName>
    </submittedName>
</protein>